<feature type="domain" description="DUF1828" evidence="1">
    <location>
        <begin position="37"/>
        <end position="120"/>
    </location>
</feature>
<accession>A0A5M9Z9V5</accession>
<dbReference type="InterPro" id="IPR014960">
    <property type="entry name" value="DUF1828"/>
</dbReference>
<evidence type="ECO:0000313" key="3">
    <source>
        <dbReference type="EMBL" id="KAA8815133.1"/>
    </source>
</evidence>
<dbReference type="EMBL" id="RZJP01000005">
    <property type="protein sequence ID" value="KAA8815133.1"/>
    <property type="molecule type" value="Genomic_DNA"/>
</dbReference>
<reference evidence="3 4" key="1">
    <citation type="journal article" date="2019" name="Syst. Appl. Microbiol.">
        <title>Characterization of Bifidobacterium species in feaces of the Egyptian fruit bat: Description of B. vespertilionis sp. nov. and B. rousetti sp. nov.</title>
        <authorList>
            <person name="Modesto M."/>
            <person name="Satti M."/>
            <person name="Watanabe K."/>
            <person name="Puglisi E."/>
            <person name="Morelli L."/>
            <person name="Huang C.-H."/>
            <person name="Liou J.-S."/>
            <person name="Miyashita M."/>
            <person name="Tamura T."/>
            <person name="Saito S."/>
            <person name="Mori K."/>
            <person name="Huang L."/>
            <person name="Sciavilla P."/>
            <person name="Sandri C."/>
            <person name="Spiezio C."/>
            <person name="Vitali F."/>
            <person name="Cavalieri D."/>
            <person name="Perpetuini G."/>
            <person name="Tofalo R."/>
            <person name="Bonetti A."/>
            <person name="Arita M."/>
            <person name="Mattarelli P."/>
        </authorList>
    </citation>
    <scope>NUCLEOTIDE SEQUENCE [LARGE SCALE GENOMIC DNA]</scope>
    <source>
        <strain evidence="3 4">RST27</strain>
    </source>
</reference>
<dbReference type="RefSeq" id="WP_150394876.1">
    <property type="nucleotide sequence ID" value="NZ_RZJP01000005.1"/>
</dbReference>
<evidence type="ECO:0000313" key="4">
    <source>
        <dbReference type="Proteomes" id="UP000326060"/>
    </source>
</evidence>
<comment type="caution">
    <text evidence="3">The sequence shown here is derived from an EMBL/GenBank/DDBJ whole genome shotgun (WGS) entry which is preliminary data.</text>
</comment>
<dbReference type="InterPro" id="IPR014961">
    <property type="entry name" value="DUF1829"/>
</dbReference>
<dbReference type="Proteomes" id="UP000326060">
    <property type="component" value="Unassembled WGS sequence"/>
</dbReference>
<dbReference type="Pfam" id="PF08862">
    <property type="entry name" value="DUF1829"/>
    <property type="match status" value="1"/>
</dbReference>
<name>A0A5M9Z9V5_9BIFI</name>
<dbReference type="AlphaFoldDB" id="A0A5M9Z9V5"/>
<proteinExistence type="predicted"/>
<feature type="domain" description="DUF1829" evidence="2">
    <location>
        <begin position="161"/>
        <end position="247"/>
    </location>
</feature>
<protein>
    <submittedName>
        <fullName evidence="3">DUF1829 domain-containing protein</fullName>
    </submittedName>
</protein>
<evidence type="ECO:0000259" key="2">
    <source>
        <dbReference type="Pfam" id="PF08862"/>
    </source>
</evidence>
<sequence>MKEQTENISDLVEECGEWLRRESSIRKYGEWHEITFPFLDDTNDQMCFYVKTSDGATSFTDDGYTVAGLNAAGITLTGKRLDRLSRIARRFGATLNPEGEITLETEGSRPDAMNRFVQALSNMQSMTETAQHRVAEYFADDVAAALDANGVFYTQGISVHGASGYEHGFDFLFQRSANHPTRFCQAPNRLDRGAAERIIFGWTDTEQASERTGSKLIVIGDDRELELRDSSVQALMSYGIRVIPFSELPSRANDELAA</sequence>
<dbReference type="Pfam" id="PF08861">
    <property type="entry name" value="DUF1828"/>
    <property type="match status" value="1"/>
</dbReference>
<gene>
    <name evidence="3" type="ORF">EMB92_10730</name>
</gene>
<organism evidence="3 4">
    <name type="scientific">Bifidobacterium callitrichos</name>
    <dbReference type="NCBI Taxonomy" id="762209"/>
    <lineage>
        <taxon>Bacteria</taxon>
        <taxon>Bacillati</taxon>
        <taxon>Actinomycetota</taxon>
        <taxon>Actinomycetes</taxon>
        <taxon>Bifidobacteriales</taxon>
        <taxon>Bifidobacteriaceae</taxon>
        <taxon>Bifidobacterium</taxon>
    </lineage>
</organism>
<evidence type="ECO:0000259" key="1">
    <source>
        <dbReference type="Pfam" id="PF08861"/>
    </source>
</evidence>